<dbReference type="InterPro" id="IPR014105">
    <property type="entry name" value="Carotenoid/retinoid_OxRdtase"/>
</dbReference>
<dbReference type="EMBL" id="JBHUHV010000054">
    <property type="protein sequence ID" value="MFD2068593.1"/>
    <property type="molecule type" value="Genomic_DNA"/>
</dbReference>
<evidence type="ECO:0000256" key="5">
    <source>
        <dbReference type="RuleBase" id="RU362075"/>
    </source>
</evidence>
<gene>
    <name evidence="7" type="primary">crtD</name>
    <name evidence="7" type="ORF">ACFSKU_17015</name>
</gene>
<accession>A0ABW4X267</accession>
<dbReference type="EC" id="1.3.99.27" evidence="7"/>
<comment type="similarity">
    <text evidence="2 5">Belongs to the carotenoid/retinoid oxidoreductase family.</text>
</comment>
<evidence type="ECO:0000256" key="3">
    <source>
        <dbReference type="ARBA" id="ARBA00022746"/>
    </source>
</evidence>
<protein>
    <submittedName>
        <fullName evidence="7">1-hydroxycarotenoid 3,4-desaturase CrtD</fullName>
        <ecNumber evidence="7">1.3.99.27</ecNumber>
    </submittedName>
</protein>
<reference evidence="8" key="1">
    <citation type="journal article" date="2019" name="Int. J. Syst. Evol. Microbiol.">
        <title>The Global Catalogue of Microorganisms (GCM) 10K type strain sequencing project: providing services to taxonomists for standard genome sequencing and annotation.</title>
        <authorList>
            <consortium name="The Broad Institute Genomics Platform"/>
            <consortium name="The Broad Institute Genome Sequencing Center for Infectious Disease"/>
            <person name="Wu L."/>
            <person name="Ma J."/>
        </authorList>
    </citation>
    <scope>NUCLEOTIDE SEQUENCE [LARGE SCALE GENOMIC DNA]</scope>
    <source>
        <strain evidence="8">JCM 16545</strain>
    </source>
</reference>
<organism evidence="7 8">
    <name type="scientific">Pontibacter silvestris</name>
    <dbReference type="NCBI Taxonomy" id="2305183"/>
    <lineage>
        <taxon>Bacteria</taxon>
        <taxon>Pseudomonadati</taxon>
        <taxon>Bacteroidota</taxon>
        <taxon>Cytophagia</taxon>
        <taxon>Cytophagales</taxon>
        <taxon>Hymenobacteraceae</taxon>
        <taxon>Pontibacter</taxon>
    </lineage>
</organism>
<dbReference type="PANTHER" id="PTHR43734">
    <property type="entry name" value="PHYTOENE DESATURASE"/>
    <property type="match status" value="1"/>
</dbReference>
<dbReference type="Pfam" id="PF01593">
    <property type="entry name" value="Amino_oxidase"/>
    <property type="match status" value="1"/>
</dbReference>
<keyword evidence="4 5" id="KW-0560">Oxidoreductase</keyword>
<evidence type="ECO:0000256" key="1">
    <source>
        <dbReference type="ARBA" id="ARBA00004829"/>
    </source>
</evidence>
<feature type="domain" description="Amine oxidase" evidence="6">
    <location>
        <begin position="11"/>
        <end position="479"/>
    </location>
</feature>
<evidence type="ECO:0000313" key="7">
    <source>
        <dbReference type="EMBL" id="MFD2068593.1"/>
    </source>
</evidence>
<comment type="caution">
    <text evidence="7">The sequence shown here is derived from an EMBL/GenBank/DDBJ whole genome shotgun (WGS) entry which is preliminary data.</text>
</comment>
<dbReference type="Gene3D" id="3.50.50.60">
    <property type="entry name" value="FAD/NAD(P)-binding domain"/>
    <property type="match status" value="2"/>
</dbReference>
<keyword evidence="3 5" id="KW-0125">Carotenoid biosynthesis</keyword>
<dbReference type="GO" id="GO:0016491">
    <property type="term" value="F:oxidoreductase activity"/>
    <property type="evidence" value="ECO:0007669"/>
    <property type="project" value="UniProtKB-KW"/>
</dbReference>
<comment type="pathway">
    <text evidence="1 5">Carotenoid biosynthesis.</text>
</comment>
<dbReference type="Proteomes" id="UP001597369">
    <property type="component" value="Unassembled WGS sequence"/>
</dbReference>
<dbReference type="SUPFAM" id="SSF51905">
    <property type="entry name" value="FAD/NAD(P)-binding domain"/>
    <property type="match status" value="1"/>
</dbReference>
<dbReference type="PANTHER" id="PTHR43734:SF7">
    <property type="entry name" value="4,4'-DIAPONEUROSPORENE OXYGENASE"/>
    <property type="match status" value="1"/>
</dbReference>
<name>A0ABW4X267_9BACT</name>
<evidence type="ECO:0000313" key="8">
    <source>
        <dbReference type="Proteomes" id="UP001597369"/>
    </source>
</evidence>
<dbReference type="InterPro" id="IPR054840">
    <property type="entry name" value="hydcarot_desat_CrtD"/>
</dbReference>
<dbReference type="InterPro" id="IPR036188">
    <property type="entry name" value="FAD/NAD-bd_sf"/>
</dbReference>
<evidence type="ECO:0000259" key="6">
    <source>
        <dbReference type="Pfam" id="PF01593"/>
    </source>
</evidence>
<evidence type="ECO:0000256" key="2">
    <source>
        <dbReference type="ARBA" id="ARBA00006046"/>
    </source>
</evidence>
<dbReference type="InterPro" id="IPR002937">
    <property type="entry name" value="Amino_oxidase"/>
</dbReference>
<evidence type="ECO:0000256" key="4">
    <source>
        <dbReference type="ARBA" id="ARBA00023002"/>
    </source>
</evidence>
<keyword evidence="8" id="KW-1185">Reference proteome</keyword>
<dbReference type="NCBIfam" id="NF042421">
    <property type="entry name" value="hydcarot_desat_CrtD"/>
    <property type="match status" value="1"/>
</dbReference>
<dbReference type="RefSeq" id="WP_229958903.1">
    <property type="nucleotide sequence ID" value="NZ_JAJJWI010000004.1"/>
</dbReference>
<sequence>MAEAAIVGAGIGGIAAAIRLAVKGYEVTVFEANHTFGGKMQEFWLGDYRFDAGPSLFTLPHLVDELFTLAGRTPSDYFTYIRLDPVTHYFWPDGSRLKAYADAAQFAKEAEQQLGVPKQAVQNALAKSSRLYKGTADTFLQKSLHRLNTYLSVDVLKALSCLSDLGLISSMHKVNASQFTDPRFVQLLDRFATYNGSDPYQAPGTLNIIPHLEHNLGAFYPKGGIYAIAASLVKLAEELGVKFRYNEQVNRITTAGKRITGLETPDGIYKADVVVSNMDIVPTYRKLLPDQAAPEKTLQQPRSSSALIYYLGIKRQFPSLHLHNIFFSQDYKSEFEHIFQRKTISSDPTVYVNITSKMEAADAPAGAENWFVMVNVPYNQGQDWQQLTAHTRQVMLRKLSQMLGTEIEPLIEQEQVLDPIIIESRTSSYGGALYGSSSNNRMAAFLRHPNFSSKIKGLYFCGGSVHPGGGIPLCLLSAKIVGGLVPSASTGSKANTEKQNA</sequence>
<dbReference type="NCBIfam" id="TIGR02734">
    <property type="entry name" value="crtI_fam"/>
    <property type="match status" value="1"/>
</dbReference>
<proteinExistence type="inferred from homology"/>